<sequence length="63" mass="7446">MSRYDEMKELLDQLEPDIKKFYNKGNKAAGTRARKTLQEMKKTAQDIRLEIQDWKNSGKVDEI</sequence>
<dbReference type="RefSeq" id="WP_165141765.1">
    <property type="nucleotide sequence ID" value="NZ_JAALLT010000003.1"/>
</dbReference>
<protein>
    <submittedName>
        <fullName evidence="3">Histone H1</fullName>
    </submittedName>
</protein>
<dbReference type="EMBL" id="JAALLT010000003">
    <property type="protein sequence ID" value="NGP76910.1"/>
    <property type="molecule type" value="Genomic_DNA"/>
</dbReference>
<evidence type="ECO:0000313" key="4">
    <source>
        <dbReference type="Proteomes" id="UP000473278"/>
    </source>
</evidence>
<dbReference type="Proteomes" id="UP000473278">
    <property type="component" value="Unassembled WGS sequence"/>
</dbReference>
<organism evidence="3 4">
    <name type="scientific">Halalkalibaculum roseum</name>
    <dbReference type="NCBI Taxonomy" id="2709311"/>
    <lineage>
        <taxon>Bacteria</taxon>
        <taxon>Pseudomonadati</taxon>
        <taxon>Balneolota</taxon>
        <taxon>Balneolia</taxon>
        <taxon>Balneolales</taxon>
        <taxon>Balneolaceae</taxon>
        <taxon>Halalkalibaculum</taxon>
    </lineage>
</organism>
<proteinExistence type="inferred from homology"/>
<dbReference type="InterPro" id="IPR010886">
    <property type="entry name" value="Hc1"/>
</dbReference>
<evidence type="ECO:0000313" key="3">
    <source>
        <dbReference type="EMBL" id="NGP76910.1"/>
    </source>
</evidence>
<dbReference type="AlphaFoldDB" id="A0A6M1SVA4"/>
<comment type="function">
    <text evidence="1">Might have a role analogous to that of eukaryotic histone proteins.</text>
</comment>
<name>A0A6M1SVA4_9BACT</name>
<comment type="caution">
    <text evidence="3">The sequence shown here is derived from an EMBL/GenBank/DDBJ whole genome shotgun (WGS) entry which is preliminary data.</text>
</comment>
<gene>
    <name evidence="3" type="ORF">G3570_09715</name>
</gene>
<dbReference type="GO" id="GO:0030527">
    <property type="term" value="F:structural constituent of chromatin"/>
    <property type="evidence" value="ECO:0007669"/>
    <property type="project" value="InterPro"/>
</dbReference>
<accession>A0A6M1SVA4</accession>
<evidence type="ECO:0000256" key="2">
    <source>
        <dbReference type="ARBA" id="ARBA00008424"/>
    </source>
</evidence>
<keyword evidence="4" id="KW-1185">Reference proteome</keyword>
<evidence type="ECO:0000256" key="1">
    <source>
        <dbReference type="ARBA" id="ARBA00002333"/>
    </source>
</evidence>
<dbReference type="Pfam" id="PF07432">
    <property type="entry name" value="Hc1"/>
    <property type="match status" value="1"/>
</dbReference>
<comment type="similarity">
    <text evidence="2">Belongs to the histone H1/H5 family. HCT subfamily.</text>
</comment>
<dbReference type="GO" id="GO:0003677">
    <property type="term" value="F:DNA binding"/>
    <property type="evidence" value="ECO:0007669"/>
    <property type="project" value="InterPro"/>
</dbReference>
<reference evidence="3 4" key="1">
    <citation type="submission" date="2020-02" db="EMBL/GenBank/DDBJ databases">
        <title>Balneolaceae bacterium YR4-1, complete genome.</title>
        <authorList>
            <person name="Li Y."/>
            <person name="Wu S."/>
        </authorList>
    </citation>
    <scope>NUCLEOTIDE SEQUENCE [LARGE SCALE GENOMIC DNA]</scope>
    <source>
        <strain evidence="3 4">YR4-1</strain>
    </source>
</reference>